<proteinExistence type="predicted"/>
<dbReference type="InterPro" id="IPR011711">
    <property type="entry name" value="GntR_C"/>
</dbReference>
<dbReference type="AlphaFoldDB" id="A0A931GKY0"/>
<gene>
    <name evidence="5" type="ORF">IW256_000999</name>
</gene>
<dbReference type="Proteomes" id="UP000614047">
    <property type="component" value="Unassembled WGS sequence"/>
</dbReference>
<evidence type="ECO:0000259" key="4">
    <source>
        <dbReference type="PROSITE" id="PS50949"/>
    </source>
</evidence>
<dbReference type="SMART" id="SM00345">
    <property type="entry name" value="HTH_GNTR"/>
    <property type="match status" value="1"/>
</dbReference>
<name>A0A931GKY0_9ACTN</name>
<dbReference type="PRINTS" id="PR00035">
    <property type="entry name" value="HTHGNTR"/>
</dbReference>
<dbReference type="InterPro" id="IPR000524">
    <property type="entry name" value="Tscrpt_reg_HTH_GntR"/>
</dbReference>
<dbReference type="Pfam" id="PF00392">
    <property type="entry name" value="GntR"/>
    <property type="match status" value="1"/>
</dbReference>
<comment type="caution">
    <text evidence="5">The sequence shown here is derived from an EMBL/GenBank/DDBJ whole genome shotgun (WGS) entry which is preliminary data.</text>
</comment>
<keyword evidence="6" id="KW-1185">Reference proteome</keyword>
<dbReference type="EMBL" id="JADOUA010000001">
    <property type="protein sequence ID" value="MBG6086886.1"/>
    <property type="molecule type" value="Genomic_DNA"/>
</dbReference>
<evidence type="ECO:0000256" key="2">
    <source>
        <dbReference type="ARBA" id="ARBA00023125"/>
    </source>
</evidence>
<evidence type="ECO:0000313" key="6">
    <source>
        <dbReference type="Proteomes" id="UP000614047"/>
    </source>
</evidence>
<evidence type="ECO:0000313" key="5">
    <source>
        <dbReference type="EMBL" id="MBG6086886.1"/>
    </source>
</evidence>
<dbReference type="SUPFAM" id="SSF48008">
    <property type="entry name" value="GntR ligand-binding domain-like"/>
    <property type="match status" value="1"/>
</dbReference>
<dbReference type="GO" id="GO:0003677">
    <property type="term" value="F:DNA binding"/>
    <property type="evidence" value="ECO:0007669"/>
    <property type="project" value="UniProtKB-KW"/>
</dbReference>
<dbReference type="RefSeq" id="WP_197009822.1">
    <property type="nucleotide sequence ID" value="NZ_BAABES010000007.1"/>
</dbReference>
<protein>
    <submittedName>
        <fullName evidence="5">DNA-binding GntR family transcriptional regulator</fullName>
    </submittedName>
</protein>
<dbReference type="InterPro" id="IPR036388">
    <property type="entry name" value="WH-like_DNA-bd_sf"/>
</dbReference>
<keyword evidence="1" id="KW-0805">Transcription regulation</keyword>
<dbReference type="PANTHER" id="PTHR43537">
    <property type="entry name" value="TRANSCRIPTIONAL REGULATOR, GNTR FAMILY"/>
    <property type="match status" value="1"/>
</dbReference>
<keyword evidence="3" id="KW-0804">Transcription</keyword>
<evidence type="ECO:0000256" key="1">
    <source>
        <dbReference type="ARBA" id="ARBA00023015"/>
    </source>
</evidence>
<dbReference type="PANTHER" id="PTHR43537:SF5">
    <property type="entry name" value="UXU OPERON TRANSCRIPTIONAL REGULATOR"/>
    <property type="match status" value="1"/>
</dbReference>
<reference evidence="5" key="1">
    <citation type="submission" date="2020-11" db="EMBL/GenBank/DDBJ databases">
        <title>Sequencing the genomes of 1000 actinobacteria strains.</title>
        <authorList>
            <person name="Klenk H.-P."/>
        </authorList>
    </citation>
    <scope>NUCLEOTIDE SEQUENCE</scope>
    <source>
        <strain evidence="5">DSM 43175</strain>
    </source>
</reference>
<dbReference type="SMART" id="SM00895">
    <property type="entry name" value="FCD"/>
    <property type="match status" value="1"/>
</dbReference>
<dbReference type="SUPFAM" id="SSF46785">
    <property type="entry name" value="Winged helix' DNA-binding domain"/>
    <property type="match status" value="1"/>
</dbReference>
<organism evidence="5 6">
    <name type="scientific">Actinomadura viridis</name>
    <dbReference type="NCBI Taxonomy" id="58110"/>
    <lineage>
        <taxon>Bacteria</taxon>
        <taxon>Bacillati</taxon>
        <taxon>Actinomycetota</taxon>
        <taxon>Actinomycetes</taxon>
        <taxon>Streptosporangiales</taxon>
        <taxon>Thermomonosporaceae</taxon>
        <taxon>Actinomadura</taxon>
    </lineage>
</organism>
<feature type="domain" description="HTH gntR-type" evidence="4">
    <location>
        <begin position="1"/>
        <end position="67"/>
    </location>
</feature>
<evidence type="ECO:0000256" key="3">
    <source>
        <dbReference type="ARBA" id="ARBA00023163"/>
    </source>
</evidence>
<sequence>MHPEEIATLLRRAVRRRVLRPGQTLNQDDLSRRLGVSRVPVREALRTLVGEGLITMQSGMGAIVAELDAEEVEELYDLRLQLEPPLAATVTANASERDIDELADLLRRMDRVEEPDPEEWSGLNYGFRRHLYELSERPHSVRLVTQVLNLVEPYSRYYAHVLGGQEQIREELTAEITALRDRDGGRLAGLISEHLAKARRELVAAMRAADGPSDDLTSLFSDI</sequence>
<dbReference type="Gene3D" id="1.20.120.530">
    <property type="entry name" value="GntR ligand-binding domain-like"/>
    <property type="match status" value="1"/>
</dbReference>
<dbReference type="PROSITE" id="PS50949">
    <property type="entry name" value="HTH_GNTR"/>
    <property type="match status" value="1"/>
</dbReference>
<dbReference type="InterPro" id="IPR036390">
    <property type="entry name" value="WH_DNA-bd_sf"/>
</dbReference>
<dbReference type="GO" id="GO:0003700">
    <property type="term" value="F:DNA-binding transcription factor activity"/>
    <property type="evidence" value="ECO:0007669"/>
    <property type="project" value="InterPro"/>
</dbReference>
<dbReference type="Gene3D" id="1.10.10.10">
    <property type="entry name" value="Winged helix-like DNA-binding domain superfamily/Winged helix DNA-binding domain"/>
    <property type="match status" value="1"/>
</dbReference>
<keyword evidence="2 5" id="KW-0238">DNA-binding</keyword>
<dbReference type="InterPro" id="IPR008920">
    <property type="entry name" value="TF_FadR/GntR_C"/>
</dbReference>
<dbReference type="Pfam" id="PF07729">
    <property type="entry name" value="FCD"/>
    <property type="match status" value="1"/>
</dbReference>
<accession>A0A931GKY0</accession>